<evidence type="ECO:0000313" key="2">
    <source>
        <dbReference type="EMBL" id="KTD51125.1"/>
    </source>
</evidence>
<dbReference type="GO" id="GO:0016746">
    <property type="term" value="F:acyltransferase activity"/>
    <property type="evidence" value="ECO:0007669"/>
    <property type="project" value="UniProtKB-KW"/>
</dbReference>
<evidence type="ECO:0000313" key="3">
    <source>
        <dbReference type="EMBL" id="STY17630.1"/>
    </source>
</evidence>
<evidence type="ECO:0000259" key="1">
    <source>
        <dbReference type="Pfam" id="PF12697"/>
    </source>
</evidence>
<organism evidence="3 5">
    <name type="scientific">Legionella quateirensis</name>
    <dbReference type="NCBI Taxonomy" id="45072"/>
    <lineage>
        <taxon>Bacteria</taxon>
        <taxon>Pseudomonadati</taxon>
        <taxon>Pseudomonadota</taxon>
        <taxon>Gammaproteobacteria</taxon>
        <taxon>Legionellales</taxon>
        <taxon>Legionellaceae</taxon>
        <taxon>Legionella</taxon>
    </lineage>
</organism>
<gene>
    <name evidence="2" type="ORF">Lqua_1352</name>
    <name evidence="3" type="ORF">NCTC12376_01441</name>
</gene>
<dbReference type="SUPFAM" id="SSF53474">
    <property type="entry name" value="alpha/beta-Hydrolases"/>
    <property type="match status" value="1"/>
</dbReference>
<feature type="domain" description="AB hydrolase-1" evidence="1">
    <location>
        <begin position="8"/>
        <end position="252"/>
    </location>
</feature>
<dbReference type="GO" id="GO:0016787">
    <property type="term" value="F:hydrolase activity"/>
    <property type="evidence" value="ECO:0007669"/>
    <property type="project" value="UniProtKB-KW"/>
</dbReference>
<dbReference type="STRING" id="45072.Lqua_1352"/>
<accession>A0A378L0L6</accession>
<evidence type="ECO:0000313" key="5">
    <source>
        <dbReference type="Proteomes" id="UP000254230"/>
    </source>
</evidence>
<reference evidence="3 5" key="2">
    <citation type="submission" date="2018-06" db="EMBL/GenBank/DDBJ databases">
        <authorList>
            <consortium name="Pathogen Informatics"/>
            <person name="Doyle S."/>
        </authorList>
    </citation>
    <scope>NUCLEOTIDE SEQUENCE [LARGE SCALE GENOMIC DNA]</scope>
    <source>
        <strain evidence="3 5">NCTC12376</strain>
    </source>
</reference>
<dbReference type="InterPro" id="IPR000073">
    <property type="entry name" value="AB_hydrolase_1"/>
</dbReference>
<dbReference type="AlphaFoldDB" id="A0A378L0L6"/>
<dbReference type="Gene3D" id="3.40.50.1820">
    <property type="entry name" value="alpha/beta hydrolase"/>
    <property type="match status" value="1"/>
</dbReference>
<keyword evidence="3" id="KW-0012">Acyltransferase</keyword>
<dbReference type="Pfam" id="PF12697">
    <property type="entry name" value="Abhydrolase_6"/>
    <property type="match status" value="1"/>
</dbReference>
<protein>
    <submittedName>
        <fullName evidence="2">Hydrolase/acyltransferase</fullName>
    </submittedName>
    <submittedName>
        <fullName evidence="3">Hydrolases or acyltransferases (Alpha/beta hydrolase superfamily)</fullName>
    </submittedName>
</protein>
<dbReference type="Proteomes" id="UP000254230">
    <property type="component" value="Unassembled WGS sequence"/>
</dbReference>
<proteinExistence type="predicted"/>
<dbReference type="InterPro" id="IPR029058">
    <property type="entry name" value="AB_hydrolase_fold"/>
</dbReference>
<dbReference type="PANTHER" id="PTHR43194">
    <property type="entry name" value="HYDROLASE ALPHA/BETA FOLD FAMILY"/>
    <property type="match status" value="1"/>
</dbReference>
<dbReference type="InterPro" id="IPR050228">
    <property type="entry name" value="Carboxylesterase_BioH"/>
</dbReference>
<keyword evidence="3" id="KW-0808">Transferase</keyword>
<sequence>MMKELIHFAHGNGFPSLCYKQFLDQLAVRFDLCYVDRIGHNPDYPVTENWHNLVEEVIASIEQQANQKVIAVGHSLGGVLSLLAAIERPDLFNAVVLLDSPLIGPIKSSMVRLAKALGVIDRVTPAYRTKGRRVYWQDHDQLLRYLKTRDLFKSFTDDCINDYITYGLDLKEDGYYLKFDRHIEYQIYRTIPHVIPSFEGRLMVPAALLYGDKSTVVDRLDVRYMRKHFHIKSFKTKGTHLFPMEHPKSVAKQVIEAIDAILLR</sequence>
<dbReference type="Proteomes" id="UP000054639">
    <property type="component" value="Unassembled WGS sequence"/>
</dbReference>
<name>A0A378L0L6_9GAMM</name>
<dbReference type="EMBL" id="UGOW01000001">
    <property type="protein sequence ID" value="STY17630.1"/>
    <property type="molecule type" value="Genomic_DNA"/>
</dbReference>
<reference evidence="2 4" key="1">
    <citation type="submission" date="2015-11" db="EMBL/GenBank/DDBJ databases">
        <title>Genomic analysis of 38 Legionella species identifies large and diverse effector repertoires.</title>
        <authorList>
            <person name="Burstein D."/>
            <person name="Amaro F."/>
            <person name="Zusman T."/>
            <person name="Lifshitz Z."/>
            <person name="Cohen O."/>
            <person name="Gilbert J.A."/>
            <person name="Pupko T."/>
            <person name="Shuman H.A."/>
            <person name="Segal G."/>
        </authorList>
    </citation>
    <scope>NUCLEOTIDE SEQUENCE [LARGE SCALE GENOMIC DNA]</scope>
    <source>
        <strain evidence="2 4">ATCC 49507</strain>
    </source>
</reference>
<evidence type="ECO:0000313" key="4">
    <source>
        <dbReference type="Proteomes" id="UP000054639"/>
    </source>
</evidence>
<dbReference type="EMBL" id="LNYR01000012">
    <property type="protein sequence ID" value="KTD51125.1"/>
    <property type="molecule type" value="Genomic_DNA"/>
</dbReference>
<keyword evidence="4" id="KW-1185">Reference proteome</keyword>
<dbReference type="PANTHER" id="PTHR43194:SF2">
    <property type="entry name" value="PEROXISOMAL MEMBRANE PROTEIN LPX1"/>
    <property type="match status" value="1"/>
</dbReference>
<keyword evidence="3" id="KW-0378">Hydrolase</keyword>